<organism evidence="2 3">
    <name type="scientific">Pseudomonas entomophila</name>
    <dbReference type="NCBI Taxonomy" id="312306"/>
    <lineage>
        <taxon>Bacteria</taxon>
        <taxon>Pseudomonadati</taxon>
        <taxon>Pseudomonadota</taxon>
        <taxon>Gammaproteobacteria</taxon>
        <taxon>Pseudomonadales</taxon>
        <taxon>Pseudomonadaceae</taxon>
        <taxon>Pseudomonas</taxon>
    </lineage>
</organism>
<protein>
    <submittedName>
        <fullName evidence="2">PDZ domain-containing protein</fullName>
    </submittedName>
</protein>
<accession>A0ABY9QM90</accession>
<dbReference type="SMART" id="SM00228">
    <property type="entry name" value="PDZ"/>
    <property type="match status" value="1"/>
</dbReference>
<dbReference type="Gene3D" id="2.30.42.10">
    <property type="match status" value="1"/>
</dbReference>
<gene>
    <name evidence="2" type="ORF">RAH46_18220</name>
</gene>
<dbReference type="EMBL" id="CP132921">
    <property type="protein sequence ID" value="WMW04260.1"/>
    <property type="molecule type" value="Genomic_DNA"/>
</dbReference>
<keyword evidence="3" id="KW-1185">Reference proteome</keyword>
<dbReference type="InterPro" id="IPR036034">
    <property type="entry name" value="PDZ_sf"/>
</dbReference>
<reference evidence="2 3" key="1">
    <citation type="submission" date="2023-08" db="EMBL/GenBank/DDBJ databases">
        <title>Complete Genome Sequence of Pseudomonas entomophila TVIN A01.</title>
        <authorList>
            <person name="Shelke T."/>
            <person name="Mahar N.S."/>
            <person name="Gupta I."/>
            <person name="Gupta V."/>
        </authorList>
    </citation>
    <scope>NUCLEOTIDE SEQUENCE [LARGE SCALE GENOMIC DNA]</scope>
    <source>
        <strain evidence="2 3">TVIN-A01</strain>
    </source>
</reference>
<dbReference type="InterPro" id="IPR001478">
    <property type="entry name" value="PDZ"/>
</dbReference>
<sequence length="259" mass="28906">MISRFAPHLIGLALCLQLTGCAENPYKDFYREEMVNSQDWVAASREAPAPITPVMQRVTGNMQDTYALWQRKSYQAYGTSRFNSAGTFADTLAIAQGKVVKADVVLIQQPQHTGTLQTSKEVISPSVTTAQIGTLSATSYTMDTQYVPVTEQRFDYLAVYMIKVPVLFGVMLQDLTDKERSERQTNVGVKARVVIDDSPAFRADLMVDDIIERFDGQPVSNSRQLQELYAAKAGQRVSMTVSRKGKLLEKEVLLNPARR</sequence>
<dbReference type="GeneID" id="32808458"/>
<evidence type="ECO:0000313" key="2">
    <source>
        <dbReference type="EMBL" id="WMW04260.1"/>
    </source>
</evidence>
<dbReference type="SUPFAM" id="SSF50156">
    <property type="entry name" value="PDZ domain-like"/>
    <property type="match status" value="1"/>
</dbReference>
<dbReference type="RefSeq" id="WP_011533357.1">
    <property type="nucleotide sequence ID" value="NZ_CP132921.1"/>
</dbReference>
<evidence type="ECO:0000313" key="3">
    <source>
        <dbReference type="Proteomes" id="UP001183127"/>
    </source>
</evidence>
<name>A0ABY9QM90_9PSED</name>
<proteinExistence type="predicted"/>
<evidence type="ECO:0000259" key="1">
    <source>
        <dbReference type="SMART" id="SM00228"/>
    </source>
</evidence>
<dbReference type="Pfam" id="PF13180">
    <property type="entry name" value="PDZ_2"/>
    <property type="match status" value="1"/>
</dbReference>
<feature type="domain" description="PDZ" evidence="1">
    <location>
        <begin position="166"/>
        <end position="245"/>
    </location>
</feature>
<dbReference type="Proteomes" id="UP001183127">
    <property type="component" value="Chromosome"/>
</dbReference>